<reference evidence="2 3" key="1">
    <citation type="submission" date="2023-08" db="EMBL/GenBank/DDBJ databases">
        <title>Transcriptome Analysis of Halomonas alkalicola CICC 11012s to Identify the Genes Involved in Alkaline Tolerances.</title>
        <authorList>
            <person name="Zhai L."/>
        </authorList>
    </citation>
    <scope>NUCLEOTIDE SEQUENCE [LARGE SCALE GENOMIC DNA]</scope>
    <source>
        <strain evidence="2 3">CICC 11012s</strain>
    </source>
</reference>
<dbReference type="Proteomes" id="UP001235344">
    <property type="component" value="Chromosome"/>
</dbReference>
<dbReference type="EMBL" id="CP131913">
    <property type="protein sequence ID" value="WLI73422.1"/>
    <property type="molecule type" value="Genomic_DNA"/>
</dbReference>
<organism evidence="2 3">
    <name type="scientific">Halomonas alkalicola</name>
    <dbReference type="NCBI Taxonomy" id="1930622"/>
    <lineage>
        <taxon>Bacteria</taxon>
        <taxon>Pseudomonadati</taxon>
        <taxon>Pseudomonadota</taxon>
        <taxon>Gammaproteobacteria</taxon>
        <taxon>Oceanospirillales</taxon>
        <taxon>Halomonadaceae</taxon>
        <taxon>Halomonas</taxon>
    </lineage>
</organism>
<evidence type="ECO:0000313" key="3">
    <source>
        <dbReference type="Proteomes" id="UP001235344"/>
    </source>
</evidence>
<dbReference type="RefSeq" id="WP_305501078.1">
    <property type="nucleotide sequence ID" value="NZ_CP131913.1"/>
</dbReference>
<dbReference type="Gene3D" id="1.10.357.10">
    <property type="entry name" value="Tetracycline Repressor, domain 2"/>
    <property type="match status" value="1"/>
</dbReference>
<gene>
    <name evidence="2" type="ORF">B6N23_00235</name>
</gene>
<evidence type="ECO:0000256" key="1">
    <source>
        <dbReference type="SAM" id="Coils"/>
    </source>
</evidence>
<name>A0ABY9H5K7_9GAMM</name>
<protein>
    <recommendedName>
        <fullName evidence="4">TetR family transcriptional regulator</fullName>
    </recommendedName>
</protein>
<accession>A0ABY9H5K7</accession>
<evidence type="ECO:0008006" key="4">
    <source>
        <dbReference type="Google" id="ProtNLM"/>
    </source>
</evidence>
<feature type="coiled-coil region" evidence="1">
    <location>
        <begin position="73"/>
        <end position="121"/>
    </location>
</feature>
<proteinExistence type="predicted"/>
<keyword evidence="1" id="KW-0175">Coiled coil</keyword>
<sequence>MNKTRKNADAREKDLRMAIQRIKHGRSHTGAKNLSIAAVARETGVSAALIHNHYPAIAEAIRVERGRDGRSERDAKHQQLRELREKSRMLRQQLEDMRTQVARLTSLNEVLLAENEALRSRLGEGQVIHIQPRIVI</sequence>
<evidence type="ECO:0000313" key="2">
    <source>
        <dbReference type="EMBL" id="WLI73422.1"/>
    </source>
</evidence>
<keyword evidence="3" id="KW-1185">Reference proteome</keyword>